<dbReference type="EC" id="3.4.-.-" evidence="8"/>
<evidence type="ECO:0000256" key="7">
    <source>
        <dbReference type="ARBA" id="ARBA00023239"/>
    </source>
</evidence>
<evidence type="ECO:0000256" key="3">
    <source>
        <dbReference type="ARBA" id="ARBA00022763"/>
    </source>
</evidence>
<dbReference type="Gene3D" id="3.90.1680.10">
    <property type="entry name" value="SOS response associated peptidase-like"/>
    <property type="match status" value="1"/>
</dbReference>
<evidence type="ECO:0000256" key="8">
    <source>
        <dbReference type="RuleBase" id="RU364100"/>
    </source>
</evidence>
<dbReference type="InterPro" id="IPR036590">
    <property type="entry name" value="SRAP-like"/>
</dbReference>
<accession>A0A916TK72</accession>
<dbReference type="GO" id="GO:0006508">
    <property type="term" value="P:proteolysis"/>
    <property type="evidence" value="ECO:0007669"/>
    <property type="project" value="UniProtKB-KW"/>
</dbReference>
<dbReference type="GO" id="GO:0016829">
    <property type="term" value="F:lyase activity"/>
    <property type="evidence" value="ECO:0007669"/>
    <property type="project" value="UniProtKB-KW"/>
</dbReference>
<reference evidence="10" key="2">
    <citation type="submission" date="2020-09" db="EMBL/GenBank/DDBJ databases">
        <authorList>
            <person name="Sun Q."/>
            <person name="Zhou Y."/>
        </authorList>
    </citation>
    <scope>NUCLEOTIDE SEQUENCE</scope>
    <source>
        <strain evidence="10">CGMCC 1.12426</strain>
    </source>
</reference>
<evidence type="ECO:0000313" key="11">
    <source>
        <dbReference type="Proteomes" id="UP000605148"/>
    </source>
</evidence>
<dbReference type="SUPFAM" id="SSF143081">
    <property type="entry name" value="BB1717-like"/>
    <property type="match status" value="1"/>
</dbReference>
<dbReference type="Pfam" id="PF02586">
    <property type="entry name" value="SRAP"/>
    <property type="match status" value="1"/>
</dbReference>
<keyword evidence="11" id="KW-1185">Reference proteome</keyword>
<evidence type="ECO:0000313" key="10">
    <source>
        <dbReference type="EMBL" id="GGB51690.1"/>
    </source>
</evidence>
<sequence length="274" mass="29658">MMCGRFALTATPEDVRALLGYLDRPNFPPRYNIAPTQPIATVRQAGAERRFHLVRWGLVPSWVKDPASFTLLINARAETAAQKPSFRTAMRHHRCLIPASGFYEWRRTPEGKQAYWIAPPDGGVIAFAGLWDTWSDPDGGEIDTAAILTVPANRTIGRIHHRMPAVLDPEDHAAWLSTGDVMARDAQALLKPAGEDDLVAVPVSDRVNKVANDDAGLQTCIEERAGDVHGPGGDETGGEDTGGEGTVGSGAPAKTRKTGTGRARQTDPDQFDLF</sequence>
<keyword evidence="4 8" id="KW-0378">Hydrolase</keyword>
<organism evidence="10 11">
    <name type="scientific">Roseibium aquae</name>
    <dbReference type="NCBI Taxonomy" id="1323746"/>
    <lineage>
        <taxon>Bacteria</taxon>
        <taxon>Pseudomonadati</taxon>
        <taxon>Pseudomonadota</taxon>
        <taxon>Alphaproteobacteria</taxon>
        <taxon>Hyphomicrobiales</taxon>
        <taxon>Stappiaceae</taxon>
        <taxon>Roseibium</taxon>
    </lineage>
</organism>
<dbReference type="GO" id="GO:0008233">
    <property type="term" value="F:peptidase activity"/>
    <property type="evidence" value="ECO:0007669"/>
    <property type="project" value="UniProtKB-KW"/>
</dbReference>
<evidence type="ECO:0000256" key="9">
    <source>
        <dbReference type="SAM" id="MobiDB-lite"/>
    </source>
</evidence>
<dbReference type="GO" id="GO:0106300">
    <property type="term" value="P:protein-DNA covalent cross-linking repair"/>
    <property type="evidence" value="ECO:0007669"/>
    <property type="project" value="InterPro"/>
</dbReference>
<keyword evidence="2 8" id="KW-0645">Protease</keyword>
<dbReference type="Proteomes" id="UP000605148">
    <property type="component" value="Unassembled WGS sequence"/>
</dbReference>
<dbReference type="InterPro" id="IPR003738">
    <property type="entry name" value="SRAP"/>
</dbReference>
<dbReference type="PANTHER" id="PTHR13604">
    <property type="entry name" value="DC12-RELATED"/>
    <property type="match status" value="1"/>
</dbReference>
<dbReference type="GO" id="GO:0003697">
    <property type="term" value="F:single-stranded DNA binding"/>
    <property type="evidence" value="ECO:0007669"/>
    <property type="project" value="InterPro"/>
</dbReference>
<reference evidence="10" key="1">
    <citation type="journal article" date="2014" name="Int. J. Syst. Evol. Microbiol.">
        <title>Complete genome sequence of Corynebacterium casei LMG S-19264T (=DSM 44701T), isolated from a smear-ripened cheese.</title>
        <authorList>
            <consortium name="US DOE Joint Genome Institute (JGI-PGF)"/>
            <person name="Walter F."/>
            <person name="Albersmeier A."/>
            <person name="Kalinowski J."/>
            <person name="Ruckert C."/>
        </authorList>
    </citation>
    <scope>NUCLEOTIDE SEQUENCE</scope>
    <source>
        <strain evidence="10">CGMCC 1.12426</strain>
    </source>
</reference>
<evidence type="ECO:0000256" key="1">
    <source>
        <dbReference type="ARBA" id="ARBA00008136"/>
    </source>
</evidence>
<feature type="region of interest" description="Disordered" evidence="9">
    <location>
        <begin position="222"/>
        <end position="274"/>
    </location>
</feature>
<evidence type="ECO:0000256" key="6">
    <source>
        <dbReference type="ARBA" id="ARBA00023125"/>
    </source>
</evidence>
<evidence type="ECO:0000256" key="2">
    <source>
        <dbReference type="ARBA" id="ARBA00022670"/>
    </source>
</evidence>
<dbReference type="AlphaFoldDB" id="A0A916TK72"/>
<dbReference type="PANTHER" id="PTHR13604:SF0">
    <property type="entry name" value="ABASIC SITE PROCESSING PROTEIN HMCES"/>
    <property type="match status" value="1"/>
</dbReference>
<comment type="caution">
    <text evidence="10">The sequence shown here is derived from an EMBL/GenBank/DDBJ whole genome shotgun (WGS) entry which is preliminary data.</text>
</comment>
<proteinExistence type="inferred from homology"/>
<keyword evidence="3" id="KW-0227">DNA damage</keyword>
<keyword evidence="5" id="KW-0190">Covalent protein-DNA linkage</keyword>
<comment type="similarity">
    <text evidence="1 8">Belongs to the SOS response-associated peptidase family.</text>
</comment>
<evidence type="ECO:0000256" key="5">
    <source>
        <dbReference type="ARBA" id="ARBA00023124"/>
    </source>
</evidence>
<protein>
    <recommendedName>
        <fullName evidence="8">Abasic site processing protein</fullName>
        <ecNumber evidence="8">3.4.-.-</ecNumber>
    </recommendedName>
</protein>
<dbReference type="EMBL" id="BMFA01000007">
    <property type="protein sequence ID" value="GGB51690.1"/>
    <property type="molecule type" value="Genomic_DNA"/>
</dbReference>
<evidence type="ECO:0000256" key="4">
    <source>
        <dbReference type="ARBA" id="ARBA00022801"/>
    </source>
</evidence>
<name>A0A916TK72_9HYPH</name>
<gene>
    <name evidence="10" type="ORF">GCM10011316_24610</name>
</gene>
<keyword evidence="6" id="KW-0238">DNA-binding</keyword>
<keyword evidence="7" id="KW-0456">Lyase</keyword>